<accession>A0A8H4XIR5</accession>
<dbReference type="InterPro" id="IPR001300">
    <property type="entry name" value="Peptidase_C2_calpain_cat"/>
</dbReference>
<dbReference type="AlphaFoldDB" id="A0A8H4XIR5"/>
<evidence type="ECO:0000256" key="4">
    <source>
        <dbReference type="ARBA" id="ARBA00022807"/>
    </source>
</evidence>
<feature type="active site" evidence="5 6">
    <location>
        <position position="332"/>
    </location>
</feature>
<feature type="compositionally biased region" description="Acidic residues" evidence="7">
    <location>
        <begin position="773"/>
        <end position="788"/>
    </location>
</feature>
<dbReference type="InterPro" id="IPR000169">
    <property type="entry name" value="Pept_cys_AS"/>
</dbReference>
<feature type="region of interest" description="Disordered" evidence="7">
    <location>
        <begin position="824"/>
        <end position="847"/>
    </location>
</feature>
<evidence type="ECO:0000256" key="5">
    <source>
        <dbReference type="PIRSR" id="PIRSR622684-1"/>
    </source>
</evidence>
<evidence type="ECO:0000313" key="10">
    <source>
        <dbReference type="Proteomes" id="UP000635477"/>
    </source>
</evidence>
<dbReference type="PROSITE" id="PS50203">
    <property type="entry name" value="CALPAIN_CAT"/>
    <property type="match status" value="1"/>
</dbReference>
<keyword evidence="10" id="KW-1185">Reference proteome</keyword>
<feature type="region of interest" description="Disordered" evidence="7">
    <location>
        <begin position="593"/>
        <end position="792"/>
    </location>
</feature>
<evidence type="ECO:0000256" key="7">
    <source>
        <dbReference type="SAM" id="MobiDB-lite"/>
    </source>
</evidence>
<feature type="compositionally biased region" description="Basic and acidic residues" evidence="7">
    <location>
        <begin position="681"/>
        <end position="712"/>
    </location>
</feature>
<dbReference type="SMART" id="SM00230">
    <property type="entry name" value="CysPc"/>
    <property type="match status" value="1"/>
</dbReference>
<feature type="compositionally biased region" description="Acidic residues" evidence="7">
    <location>
        <begin position="730"/>
        <end position="742"/>
    </location>
</feature>
<dbReference type="PROSITE" id="PS00139">
    <property type="entry name" value="THIOL_PROTEASE_CYS"/>
    <property type="match status" value="1"/>
</dbReference>
<reference evidence="9" key="2">
    <citation type="submission" date="2020-05" db="EMBL/GenBank/DDBJ databases">
        <authorList>
            <person name="Kim H.-S."/>
            <person name="Proctor R.H."/>
            <person name="Brown D.W."/>
        </authorList>
    </citation>
    <scope>NUCLEOTIDE SEQUENCE</scope>
    <source>
        <strain evidence="9">NRRL 22465</strain>
    </source>
</reference>
<evidence type="ECO:0000256" key="2">
    <source>
        <dbReference type="ARBA" id="ARBA00022670"/>
    </source>
</evidence>
<keyword evidence="4 6" id="KW-0788">Thiol protease</keyword>
<feature type="compositionally biased region" description="Basic and acidic residues" evidence="7">
    <location>
        <begin position="611"/>
        <end position="667"/>
    </location>
</feature>
<feature type="active site" evidence="5 6">
    <location>
        <position position="352"/>
    </location>
</feature>
<dbReference type="PANTHER" id="PTHR10183:SF379">
    <property type="entry name" value="CALPAIN-5"/>
    <property type="match status" value="1"/>
</dbReference>
<dbReference type="SUPFAM" id="SSF54001">
    <property type="entry name" value="Cysteine proteinases"/>
    <property type="match status" value="1"/>
</dbReference>
<dbReference type="Gene3D" id="3.90.70.10">
    <property type="entry name" value="Cysteine proteinases"/>
    <property type="match status" value="1"/>
</dbReference>
<dbReference type="InterPro" id="IPR022684">
    <property type="entry name" value="Calpain_cysteine_protease"/>
</dbReference>
<dbReference type="OrthoDB" id="424753at2759"/>
<comment type="caution">
    <text evidence="9">The sequence shown here is derived from an EMBL/GenBank/DDBJ whole genome shotgun (WGS) entry which is preliminary data.</text>
</comment>
<feature type="compositionally biased region" description="Basic and acidic residues" evidence="7">
    <location>
        <begin position="752"/>
        <end position="765"/>
    </location>
</feature>
<dbReference type="PRINTS" id="PR00704">
    <property type="entry name" value="CALPAIN"/>
</dbReference>
<feature type="active site" evidence="5 6">
    <location>
        <position position="160"/>
    </location>
</feature>
<evidence type="ECO:0000259" key="8">
    <source>
        <dbReference type="PROSITE" id="PS50203"/>
    </source>
</evidence>
<evidence type="ECO:0000256" key="3">
    <source>
        <dbReference type="ARBA" id="ARBA00022801"/>
    </source>
</evidence>
<feature type="compositionally biased region" description="Basic and acidic residues" evidence="7">
    <location>
        <begin position="593"/>
        <end position="602"/>
    </location>
</feature>
<dbReference type="GO" id="GO:0006508">
    <property type="term" value="P:proteolysis"/>
    <property type="evidence" value="ECO:0007669"/>
    <property type="project" value="UniProtKB-KW"/>
</dbReference>
<dbReference type="PANTHER" id="PTHR10183">
    <property type="entry name" value="CALPAIN"/>
    <property type="match status" value="1"/>
</dbReference>
<dbReference type="Pfam" id="PF00648">
    <property type="entry name" value="Peptidase_C2"/>
    <property type="match status" value="2"/>
</dbReference>
<evidence type="ECO:0000256" key="1">
    <source>
        <dbReference type="ARBA" id="ARBA00007623"/>
    </source>
</evidence>
<comment type="similarity">
    <text evidence="1">Belongs to the peptidase C2 family.</text>
</comment>
<dbReference type="Proteomes" id="UP000635477">
    <property type="component" value="Unassembled WGS sequence"/>
</dbReference>
<sequence length="879" mass="99704">MSSVEASNLVDRSKHTPQHVIDKFWARFTTKNPGKATTVIPSNSYTQLAAKRGNKVTASTTQASYDEASAACRAKVEKIVKECRRTNTKYRDPHFNIERDLKQYQYDCLRSLGNSVDGSVPGGDMKPESVKRVEDIFDNPCFYIDGPTTSDVRQGHNGDCWLMAALCTLSNKPGLIERLCVAHDQAAGVYGFVFYRDGEWISEIVDDFLYLTKPDYDEGYLDRILFDDIDRIDPEEAYRRIFQTNSSALYFAQCQHPQETWLPLLEKCYAKAHGDYAAIEGGFGGEGIEDLTGGEHFWKEELLNVNDQFLFACNTGVWGSVWGDRKGIVELHEYSIQKAVEIDGRRLLRLKNPWGKGEWKGPWSDGSKEWTAEWIQKLDHRFGDDGDFWIEYKDLLRKYQAFSRTRLFTPEWRVSQIWTTLDVPWALDYHDTHFSFTITKPGPVVLVLAQLDDRYFRGLEGQYVFKLTFRIHKAGHSDYVVRSHTPYRMTRTTNIELELDAGDYEVRVKINATRDESVLPIEQVVKDNAKTRREKLLRIGLAYDLGHCQGRFVETPEEKAARVAYEKKLKDKKRNKIRKKLLSERETNHYMETKKWMRDEQKRLKKKEKSRVKLAEKKARQAARKDARAAAKAEKAFAAEKAKAETKAEAESANTEKKENQENKAEEPMTPESAADDDESEKNSKDQERTDNASKADTDAEENSKTEEKVEPEAASTPGNASENTTAANSDEECESEDDDDGVSSVGSLPELSDREMEYHIDHFDGQVSSDSDASDSDSDSEAGDDAEKDPWNAVVVIGLRVFHKGQGEGDDESDVNLKVIRPIPYGNDDKEMDVENGGGECNTKGLDVDDSAKDATLVGSSKEKIQFIKGNARRTFTL</sequence>
<keyword evidence="3 6" id="KW-0378">Hydrolase</keyword>
<evidence type="ECO:0000256" key="6">
    <source>
        <dbReference type="PROSITE-ProRule" id="PRU00239"/>
    </source>
</evidence>
<protein>
    <recommendedName>
        <fullName evidence="8">Calpain catalytic domain-containing protein</fullName>
    </recommendedName>
</protein>
<dbReference type="GO" id="GO:0004198">
    <property type="term" value="F:calcium-dependent cysteine-type endopeptidase activity"/>
    <property type="evidence" value="ECO:0007669"/>
    <property type="project" value="InterPro"/>
</dbReference>
<evidence type="ECO:0000313" key="9">
    <source>
        <dbReference type="EMBL" id="KAF4976813.1"/>
    </source>
</evidence>
<proteinExistence type="inferred from homology"/>
<reference evidence="9" key="1">
    <citation type="journal article" date="2020" name="BMC Genomics">
        <title>Correction to: Identification and distribution of gene clusters required for synthesis of sphingolipid metabolism inhibitors in diverse species of the filamentous fungus Fusarium.</title>
        <authorList>
            <person name="Kim H.S."/>
            <person name="Lohmar J.M."/>
            <person name="Busman M."/>
            <person name="Brown D.W."/>
            <person name="Naumann T.A."/>
            <person name="Divon H.H."/>
            <person name="Lysoe E."/>
            <person name="Uhlig S."/>
            <person name="Proctor R.H."/>
        </authorList>
    </citation>
    <scope>NUCLEOTIDE SEQUENCE</scope>
    <source>
        <strain evidence="9">NRRL 22465</strain>
    </source>
</reference>
<feature type="compositionally biased region" description="Polar residues" evidence="7">
    <location>
        <begin position="717"/>
        <end position="729"/>
    </location>
</feature>
<name>A0A8H4XIR5_9HYPO</name>
<keyword evidence="2 6" id="KW-0645">Protease</keyword>
<feature type="domain" description="Calpain catalytic" evidence="8">
    <location>
        <begin position="131"/>
        <end position="408"/>
    </location>
</feature>
<dbReference type="EMBL" id="JABEYC010000485">
    <property type="protein sequence ID" value="KAF4976813.1"/>
    <property type="molecule type" value="Genomic_DNA"/>
</dbReference>
<dbReference type="InterPro" id="IPR038765">
    <property type="entry name" value="Papain-like_cys_pep_sf"/>
</dbReference>
<gene>
    <name evidence="9" type="ORF">FZEAL_6554</name>
</gene>
<organism evidence="9 10">
    <name type="scientific">Fusarium zealandicum</name>
    <dbReference type="NCBI Taxonomy" id="1053134"/>
    <lineage>
        <taxon>Eukaryota</taxon>
        <taxon>Fungi</taxon>
        <taxon>Dikarya</taxon>
        <taxon>Ascomycota</taxon>
        <taxon>Pezizomycotina</taxon>
        <taxon>Sordariomycetes</taxon>
        <taxon>Hypocreomycetidae</taxon>
        <taxon>Hypocreales</taxon>
        <taxon>Nectriaceae</taxon>
        <taxon>Fusarium</taxon>
        <taxon>Fusarium staphyleae species complex</taxon>
    </lineage>
</organism>